<keyword evidence="3" id="KW-0802">TPR repeat</keyword>
<feature type="repeat" description="TPR" evidence="3">
    <location>
        <begin position="68"/>
        <end position="101"/>
    </location>
</feature>
<keyword evidence="5" id="KW-1133">Transmembrane helix</keyword>
<gene>
    <name evidence="6" type="ORF">KA717_19395</name>
</gene>
<dbReference type="Gene3D" id="1.25.10.10">
    <property type="entry name" value="Leucine-rich Repeat Variant"/>
    <property type="match status" value="1"/>
</dbReference>
<keyword evidence="5" id="KW-0812">Transmembrane</keyword>
<feature type="transmembrane region" description="Helical" evidence="5">
    <location>
        <begin position="125"/>
        <end position="147"/>
    </location>
</feature>
<proteinExistence type="predicted"/>
<dbReference type="EMBL" id="CP073041">
    <property type="protein sequence ID" value="UXE64443.1"/>
    <property type="molecule type" value="Genomic_DNA"/>
</dbReference>
<evidence type="ECO:0000256" key="1">
    <source>
        <dbReference type="ARBA" id="ARBA00022549"/>
    </source>
</evidence>
<keyword evidence="5" id="KW-0472">Membrane</keyword>
<evidence type="ECO:0000256" key="2">
    <source>
        <dbReference type="ARBA" id="ARBA00022738"/>
    </source>
</evidence>
<evidence type="ECO:0000256" key="5">
    <source>
        <dbReference type="SAM" id="Phobius"/>
    </source>
</evidence>
<sequence>MVITPNRLTRLIVCSLIGWTVLVVIAPGRVTKPIALGSLSVLAQSPTPNDLGSNTKPEPLSPEVRKQYNLTMQSGYGAAQSRRYAEARRFFQEALKLNPNDIYARQALFNIDTYQVINQQQFPPLWLLLLGVMVMMIALFGIFLLIFHQSQQHFLREVLERRQQLEPLQQSLQAGELKATANTTQSQTPAPLPLTPLMPSLSSEENNLPLQTTQRIRKTEFVEQLITDLSTTDARKRRKVIWELAQKGDSRAVKPLVDLMISTDSQERNLILEALSQISTRTLKPMNQALALSLQDKNPQVRKNAIRDLTRLYDLMSQISQQLSFAVHDHDSGVQETAQWAMDQLNLQNPSRLGMFNRSNLSTVDPSLSEGSEG</sequence>
<name>A0A977L2R9_9CYAN</name>
<dbReference type="GO" id="GO:0030089">
    <property type="term" value="C:phycobilisome"/>
    <property type="evidence" value="ECO:0007669"/>
    <property type="project" value="UniProtKB-KW"/>
</dbReference>
<dbReference type="InterPro" id="IPR011989">
    <property type="entry name" value="ARM-like"/>
</dbReference>
<evidence type="ECO:0000313" key="6">
    <source>
        <dbReference type="EMBL" id="UXE64443.1"/>
    </source>
</evidence>
<reference evidence="6" key="1">
    <citation type="submission" date="2021-04" db="EMBL/GenBank/DDBJ databases">
        <title>Genome sequence of Woronichinia naegeliana from Washington state freshwater lake bloom.</title>
        <authorList>
            <person name="Dreher T.W."/>
        </authorList>
    </citation>
    <scope>NUCLEOTIDE SEQUENCE</scope>
    <source>
        <strain evidence="6">WA131</strain>
    </source>
</reference>
<dbReference type="InterPro" id="IPR019734">
    <property type="entry name" value="TPR_rpt"/>
</dbReference>
<dbReference type="AlphaFoldDB" id="A0A977L2R9"/>
<dbReference type="KEGG" id="wna:KA717_19395"/>
<dbReference type="PROSITE" id="PS50005">
    <property type="entry name" value="TPR"/>
    <property type="match status" value="1"/>
</dbReference>
<evidence type="ECO:0000256" key="3">
    <source>
        <dbReference type="PROSITE-ProRule" id="PRU00339"/>
    </source>
</evidence>
<evidence type="ECO:0000256" key="4">
    <source>
        <dbReference type="SAM" id="MobiDB-lite"/>
    </source>
</evidence>
<dbReference type="SUPFAM" id="SSF48371">
    <property type="entry name" value="ARM repeat"/>
    <property type="match status" value="1"/>
</dbReference>
<keyword evidence="2" id="KW-0605">Phycobilisome</keyword>
<protein>
    <submittedName>
        <fullName evidence="6">Uncharacterized protein</fullName>
    </submittedName>
</protein>
<organism evidence="6">
    <name type="scientific">Woronichinia naegeliana WA131</name>
    <dbReference type="NCBI Taxonomy" id="2824559"/>
    <lineage>
        <taxon>Bacteria</taxon>
        <taxon>Bacillati</taxon>
        <taxon>Cyanobacteriota</taxon>
        <taxon>Cyanophyceae</taxon>
        <taxon>Synechococcales</taxon>
        <taxon>Coelosphaeriaceae</taxon>
        <taxon>Woronichinia</taxon>
    </lineage>
</organism>
<accession>A0A977L2R9</accession>
<keyword evidence="1" id="KW-0042">Antenna complex</keyword>
<dbReference type="InterPro" id="IPR016024">
    <property type="entry name" value="ARM-type_fold"/>
</dbReference>
<feature type="region of interest" description="Disordered" evidence="4">
    <location>
        <begin position="176"/>
        <end position="205"/>
    </location>
</feature>
<dbReference type="Proteomes" id="UP001065613">
    <property type="component" value="Chromosome"/>
</dbReference>